<dbReference type="Gene3D" id="3.40.190.10">
    <property type="entry name" value="Periplasmic binding protein-like II"/>
    <property type="match status" value="1"/>
</dbReference>
<comment type="caution">
    <text evidence="6">The sequence shown here is derived from an EMBL/GenBank/DDBJ whole genome shotgun (WGS) entry which is preliminary data.</text>
</comment>
<sequence length="569" mass="61264">MPGGPLLHWRGRRRIDVERVASYTLHWGFSMRRFLAGLAVAGLLLAGCQGAGADPAAGAGAPVQGGKLTWGVETEPITFNPHQYAQAKARLLVWNSFDALLTHDDKGGYLPWLASSYSVSADGLTYTFKLRDDVTFHDGEKFDAAAVKANLDQLQVPGYAPSVLATQLKHFKDAVVADATTIEIHLNQPDVLILDFFASPQGAQIAPKSLKSPNLKAGGPDVVGTGPFILDRYTKGQEVHYKRNPDYKWAPSNAGHQGPAYLDEVTYRFLGESSVRVGALTSGQVDVAEGIPATEQESVKADPNLTFSRSLNSGTAYNYYFNQTRAPFDDIRVRKAFRDAVDVDAVLRGVYRGTATRAWSILSPSGQFYDPSLEKTYGNNPADANALLDEAGWSAKDADGFRTKDGKRLTARIVLSAPYVRDKRDILAQAVQAAVKQTAGIDLQVKIVDAGTATDAINKNEFEVFDNSRADTDAGAALSLILPKGAPINRHGYNSPEIDQLVAQAGATGDVAKRKEIYVKLQKLLTDNATLLPLYAPADQVAAQKKVGGLGFEPTAGVPGSAYNVWIGN</sequence>
<protein>
    <submittedName>
        <fullName evidence="6">ABC transporter substrate-binding protein</fullName>
    </submittedName>
</protein>
<dbReference type="SUPFAM" id="SSF53850">
    <property type="entry name" value="Periplasmic binding protein-like II"/>
    <property type="match status" value="1"/>
</dbReference>
<evidence type="ECO:0000256" key="4">
    <source>
        <dbReference type="ARBA" id="ARBA00022729"/>
    </source>
</evidence>
<feature type="domain" description="Solute-binding protein family 5" evidence="5">
    <location>
        <begin position="110"/>
        <end position="466"/>
    </location>
</feature>
<dbReference type="InterPro" id="IPR039424">
    <property type="entry name" value="SBP_5"/>
</dbReference>
<evidence type="ECO:0000313" key="6">
    <source>
        <dbReference type="EMBL" id="GAA2365332.1"/>
    </source>
</evidence>
<evidence type="ECO:0000256" key="2">
    <source>
        <dbReference type="ARBA" id="ARBA00005695"/>
    </source>
</evidence>
<dbReference type="EMBL" id="BAAARV010000062">
    <property type="protein sequence ID" value="GAA2365332.1"/>
    <property type="molecule type" value="Genomic_DNA"/>
</dbReference>
<dbReference type="PANTHER" id="PTHR30290">
    <property type="entry name" value="PERIPLASMIC BINDING COMPONENT OF ABC TRANSPORTER"/>
    <property type="match status" value="1"/>
</dbReference>
<dbReference type="Gene3D" id="3.10.105.10">
    <property type="entry name" value="Dipeptide-binding Protein, Domain 3"/>
    <property type="match status" value="1"/>
</dbReference>
<gene>
    <name evidence="6" type="ORF">GCM10010170_063750</name>
</gene>
<keyword evidence="3" id="KW-0813">Transport</keyword>
<dbReference type="PIRSF" id="PIRSF002741">
    <property type="entry name" value="MppA"/>
    <property type="match status" value="1"/>
</dbReference>
<reference evidence="7" key="1">
    <citation type="journal article" date="2019" name="Int. J. Syst. Evol. Microbiol.">
        <title>The Global Catalogue of Microorganisms (GCM) 10K type strain sequencing project: providing services to taxonomists for standard genome sequencing and annotation.</title>
        <authorList>
            <consortium name="The Broad Institute Genomics Platform"/>
            <consortium name="The Broad Institute Genome Sequencing Center for Infectious Disease"/>
            <person name="Wu L."/>
            <person name="Ma J."/>
        </authorList>
    </citation>
    <scope>NUCLEOTIDE SEQUENCE [LARGE SCALE GENOMIC DNA]</scope>
    <source>
        <strain evidence="7">JCM 3272</strain>
    </source>
</reference>
<comment type="similarity">
    <text evidence="2">Belongs to the bacterial solute-binding protein 5 family.</text>
</comment>
<comment type="subcellular location">
    <subcellularLocation>
        <location evidence="1">Cell envelope</location>
    </subcellularLocation>
</comment>
<keyword evidence="7" id="KW-1185">Reference proteome</keyword>
<proteinExistence type="inferred from homology"/>
<dbReference type="Pfam" id="PF00496">
    <property type="entry name" value="SBP_bac_5"/>
    <property type="match status" value="1"/>
</dbReference>
<evidence type="ECO:0000313" key="7">
    <source>
        <dbReference type="Proteomes" id="UP001501444"/>
    </source>
</evidence>
<evidence type="ECO:0000256" key="1">
    <source>
        <dbReference type="ARBA" id="ARBA00004196"/>
    </source>
</evidence>
<dbReference type="Proteomes" id="UP001501444">
    <property type="component" value="Unassembled WGS sequence"/>
</dbReference>
<keyword evidence="4" id="KW-0732">Signal</keyword>
<dbReference type="CDD" id="cd08492">
    <property type="entry name" value="PBP2_NikA_DppA_OppA_like_15"/>
    <property type="match status" value="1"/>
</dbReference>
<evidence type="ECO:0000259" key="5">
    <source>
        <dbReference type="Pfam" id="PF00496"/>
    </source>
</evidence>
<dbReference type="InterPro" id="IPR000914">
    <property type="entry name" value="SBP_5_dom"/>
</dbReference>
<dbReference type="PANTHER" id="PTHR30290:SF10">
    <property type="entry name" value="PERIPLASMIC OLIGOPEPTIDE-BINDING PROTEIN-RELATED"/>
    <property type="match status" value="1"/>
</dbReference>
<accession>A0ABP5TZT1</accession>
<organism evidence="6 7">
    <name type="scientific">Dactylosporangium salmoneum</name>
    <dbReference type="NCBI Taxonomy" id="53361"/>
    <lineage>
        <taxon>Bacteria</taxon>
        <taxon>Bacillati</taxon>
        <taxon>Actinomycetota</taxon>
        <taxon>Actinomycetes</taxon>
        <taxon>Micromonosporales</taxon>
        <taxon>Micromonosporaceae</taxon>
        <taxon>Dactylosporangium</taxon>
    </lineage>
</organism>
<dbReference type="InterPro" id="IPR030678">
    <property type="entry name" value="Peptide/Ni-bd"/>
</dbReference>
<evidence type="ECO:0000256" key="3">
    <source>
        <dbReference type="ARBA" id="ARBA00022448"/>
    </source>
</evidence>
<dbReference type="Gene3D" id="3.90.76.10">
    <property type="entry name" value="Dipeptide-binding Protein, Domain 1"/>
    <property type="match status" value="1"/>
</dbReference>
<name>A0ABP5TZT1_9ACTN</name>